<keyword evidence="2" id="KW-1133">Transmembrane helix</keyword>
<dbReference type="AlphaFoldDB" id="A0A061AV71"/>
<evidence type="ECO:0000313" key="3">
    <source>
        <dbReference type="EMBL" id="CDR38635.1"/>
    </source>
</evidence>
<accession>A0A061AV71</accession>
<dbReference type="EMBL" id="LK052938">
    <property type="protein sequence ID" value="CDR38635.1"/>
    <property type="molecule type" value="Genomic_DNA"/>
</dbReference>
<feature type="transmembrane region" description="Helical" evidence="2">
    <location>
        <begin position="29"/>
        <end position="50"/>
    </location>
</feature>
<feature type="transmembrane region" description="Helical" evidence="2">
    <location>
        <begin position="106"/>
        <end position="126"/>
    </location>
</feature>
<feature type="transmembrane region" description="Helical" evidence="2">
    <location>
        <begin position="220"/>
        <end position="244"/>
    </location>
</feature>
<evidence type="ECO:0000256" key="2">
    <source>
        <dbReference type="SAM" id="Phobius"/>
    </source>
</evidence>
<sequence>MASPAASSPAAAALASMKQLVLLRLHSSVLALLFAAVFYGIAISLAASYFRRSAGQRSEPVFVRVYVLAIVAGGTAYLAIQATMLYQLLTALSTGVPPLPGARPTVAQTLETWVVFLFALTVESYYVYRAVRVTHNRFLQALAILLELGALSGFLGFAVTNTRIRFGAVVPPRQVLTYIFAATWAFTTDGLLCASILLYELVYKRRSSVVRSSVVQQFTVVAVRSSGLVALLLVSTATMGTIGYVSQDPVYIQTGFATSRIFPFVSCCIVLTSLHHLHYLRLRDDESDFHTPQHRRSAPPAKSSVGEGGVCRSDRTRRRKRGG</sequence>
<keyword evidence="2" id="KW-0472">Membrane</keyword>
<reference evidence="3" key="1">
    <citation type="journal article" date="2014" name="Genome Announc.">
        <title>Draft genome sequence of Rhodosporidium toruloides CECT1137, an oleaginous yeast of biotechnological interest.</title>
        <authorList>
            <person name="Morin N."/>
            <person name="Calcas X."/>
            <person name="Devillers H."/>
            <person name="Durrens P."/>
            <person name="Sherman D.J."/>
            <person name="Nicaud J.-M."/>
            <person name="Neuveglise C."/>
        </authorList>
    </citation>
    <scope>NUCLEOTIDE SEQUENCE</scope>
    <source>
        <strain evidence="3">CECT1137</strain>
    </source>
</reference>
<protein>
    <submittedName>
        <fullName evidence="3">RHTO0S03e11606g1_1</fullName>
    </submittedName>
</protein>
<feature type="transmembrane region" description="Helical" evidence="2">
    <location>
        <begin position="250"/>
        <end position="274"/>
    </location>
</feature>
<proteinExistence type="predicted"/>
<feature type="transmembrane region" description="Helical" evidence="2">
    <location>
        <begin position="178"/>
        <end position="199"/>
    </location>
</feature>
<gene>
    <name evidence="3" type="ORF">RHTO0S_03e11606g</name>
</gene>
<feature type="transmembrane region" description="Helical" evidence="2">
    <location>
        <begin position="138"/>
        <end position="158"/>
    </location>
</feature>
<organism evidence="3">
    <name type="scientific">Rhodotorula toruloides</name>
    <name type="common">Yeast</name>
    <name type="synonym">Rhodosporidium toruloides</name>
    <dbReference type="NCBI Taxonomy" id="5286"/>
    <lineage>
        <taxon>Eukaryota</taxon>
        <taxon>Fungi</taxon>
        <taxon>Dikarya</taxon>
        <taxon>Basidiomycota</taxon>
        <taxon>Pucciniomycotina</taxon>
        <taxon>Microbotryomycetes</taxon>
        <taxon>Sporidiobolales</taxon>
        <taxon>Sporidiobolaceae</taxon>
        <taxon>Rhodotorula</taxon>
    </lineage>
</organism>
<evidence type="ECO:0000256" key="1">
    <source>
        <dbReference type="SAM" id="MobiDB-lite"/>
    </source>
</evidence>
<feature type="transmembrane region" description="Helical" evidence="2">
    <location>
        <begin position="62"/>
        <end position="86"/>
    </location>
</feature>
<name>A0A061AV71_RHOTO</name>
<dbReference type="OrthoDB" id="10404929at2759"/>
<keyword evidence="2" id="KW-0812">Transmembrane</keyword>
<feature type="region of interest" description="Disordered" evidence="1">
    <location>
        <begin position="289"/>
        <end position="323"/>
    </location>
</feature>